<dbReference type="GO" id="GO:0005789">
    <property type="term" value="C:endoplasmic reticulum membrane"/>
    <property type="evidence" value="ECO:0007669"/>
    <property type="project" value="UniProtKB-SubCell"/>
</dbReference>
<dbReference type="SUPFAM" id="SSF57997">
    <property type="entry name" value="Tropomyosin"/>
    <property type="match status" value="1"/>
</dbReference>
<gene>
    <name evidence="13" type="ORF">B296_00048382</name>
</gene>
<name>A0A426XVA1_ENSVE</name>
<evidence type="ECO:0000256" key="7">
    <source>
        <dbReference type="ARBA" id="ARBA00022927"/>
    </source>
</evidence>
<comment type="subcellular location">
    <subcellularLocation>
        <location evidence="1 11">Endoplasmic reticulum membrane</location>
        <topology evidence="1 11">Multi-pass membrane protein</topology>
    </subcellularLocation>
</comment>
<dbReference type="GO" id="GO:0006886">
    <property type="term" value="P:intracellular protein transport"/>
    <property type="evidence" value="ECO:0007669"/>
    <property type="project" value="UniProtKB-UniRule"/>
</dbReference>
<evidence type="ECO:0000256" key="2">
    <source>
        <dbReference type="ARBA" id="ARBA00007956"/>
    </source>
</evidence>
<dbReference type="GO" id="GO:0070973">
    <property type="term" value="P:protein localization to endoplasmic reticulum exit site"/>
    <property type="evidence" value="ECO:0007669"/>
    <property type="project" value="UniProtKB-UniRule"/>
</dbReference>
<evidence type="ECO:0000256" key="10">
    <source>
        <dbReference type="ARBA" id="ARBA00023136"/>
    </source>
</evidence>
<keyword evidence="4" id="KW-0812">Transmembrane</keyword>
<evidence type="ECO:0000313" key="14">
    <source>
        <dbReference type="Proteomes" id="UP000287651"/>
    </source>
</evidence>
<evidence type="ECO:0000256" key="1">
    <source>
        <dbReference type="ARBA" id="ARBA00004477"/>
    </source>
</evidence>
<comment type="function">
    <text evidence="11">May play a role in anterograde transport of membrane proteins from the endoplasmic reticulum to the Golgi.</text>
</comment>
<comment type="similarity">
    <text evidence="2 11">Belongs to the BCAP29/BCAP31 family.</text>
</comment>
<reference evidence="13 14" key="1">
    <citation type="journal article" date="2014" name="Agronomy (Basel)">
        <title>A Draft Genome Sequence for Ensete ventricosum, the Drought-Tolerant Tree Against Hunger.</title>
        <authorList>
            <person name="Harrison J."/>
            <person name="Moore K.A."/>
            <person name="Paszkiewicz K."/>
            <person name="Jones T."/>
            <person name="Grant M."/>
            <person name="Ambacheew D."/>
            <person name="Muzemil S."/>
            <person name="Studholme D.J."/>
        </authorList>
    </citation>
    <scope>NUCLEOTIDE SEQUENCE [LARGE SCALE GENOMIC DNA]</scope>
</reference>
<dbReference type="InterPro" id="IPR008417">
    <property type="entry name" value="BAP29/BAP31"/>
</dbReference>
<dbReference type="GO" id="GO:0006888">
    <property type="term" value="P:endoplasmic reticulum to Golgi vesicle-mediated transport"/>
    <property type="evidence" value="ECO:0007669"/>
    <property type="project" value="UniProtKB-UniRule"/>
</dbReference>
<evidence type="ECO:0000256" key="6">
    <source>
        <dbReference type="ARBA" id="ARBA00022824"/>
    </source>
</evidence>
<evidence type="ECO:0000313" key="13">
    <source>
        <dbReference type="EMBL" id="RRT43406.1"/>
    </source>
</evidence>
<dbReference type="PANTHER" id="PTHR12701:SF13">
    <property type="entry name" value="ENDOPLASMIC RETICULUM TRANSMEMBRANE PROTEIN"/>
    <property type="match status" value="1"/>
</dbReference>
<keyword evidence="6 11" id="KW-0256">Endoplasmic reticulum</keyword>
<keyword evidence="9 12" id="KW-0175">Coiled coil</keyword>
<proteinExistence type="inferred from homology"/>
<dbReference type="PANTHER" id="PTHR12701">
    <property type="entry name" value="BCR-ASSOCIATED PROTEIN, BAP"/>
    <property type="match status" value="1"/>
</dbReference>
<evidence type="ECO:0000256" key="3">
    <source>
        <dbReference type="ARBA" id="ARBA00022448"/>
    </source>
</evidence>
<keyword evidence="5" id="KW-0053">Apoptosis</keyword>
<keyword evidence="11" id="KW-0931">ER-Golgi transport</keyword>
<keyword evidence="8" id="KW-1133">Transmembrane helix</keyword>
<accession>A0A426XVA1</accession>
<sequence>MYAHKIFRWWAPRLSLYCDWFKHGSIYNWVPDTLKYGRRVRRQRVAKVHNPIYYDPFPSLGQSPEDQRRTLPCVHKGYQVRFSPKPGSIFDYKVPANLRVFCSVYDPFRSQKQAKAVVPGALRGGGGGTDTDMEGWAASGAGDEGVGATEDWEGACDGEDAGMHNVGDLGIYVPLHGSLFKTEILKTMFDFAGYTLFLALVIDRLHHYLRKLVSLKTTVRTCREEVDNLKKEQQSFQEKEKTSLSEIKKLHEEVTSLNERMQKLKSDSEEHEKRAQTAEAHVAALRKQSEELLLEYDRLLEDNQILQTRALAFRN</sequence>
<keyword evidence="10" id="KW-0472">Membrane</keyword>
<evidence type="ECO:0000256" key="5">
    <source>
        <dbReference type="ARBA" id="ARBA00022703"/>
    </source>
</evidence>
<dbReference type="FunFam" id="1.20.5.110:FF:000011">
    <property type="entry name" value="B-cell receptor-associated protein 29"/>
    <property type="match status" value="1"/>
</dbReference>
<organism evidence="13 14">
    <name type="scientific">Ensete ventricosum</name>
    <name type="common">Abyssinian banana</name>
    <name type="synonym">Musa ensete</name>
    <dbReference type="NCBI Taxonomy" id="4639"/>
    <lineage>
        <taxon>Eukaryota</taxon>
        <taxon>Viridiplantae</taxon>
        <taxon>Streptophyta</taxon>
        <taxon>Embryophyta</taxon>
        <taxon>Tracheophyta</taxon>
        <taxon>Spermatophyta</taxon>
        <taxon>Magnoliopsida</taxon>
        <taxon>Liliopsida</taxon>
        <taxon>Zingiberales</taxon>
        <taxon>Musaceae</taxon>
        <taxon>Ensete</taxon>
    </lineage>
</organism>
<dbReference type="AlphaFoldDB" id="A0A426XVA1"/>
<dbReference type="Gene3D" id="1.20.5.110">
    <property type="match status" value="1"/>
</dbReference>
<dbReference type="EMBL" id="AMZH03017174">
    <property type="protein sequence ID" value="RRT43406.1"/>
    <property type="molecule type" value="Genomic_DNA"/>
</dbReference>
<evidence type="ECO:0000256" key="9">
    <source>
        <dbReference type="ARBA" id="ARBA00023054"/>
    </source>
</evidence>
<keyword evidence="7 11" id="KW-0653">Protein transport</keyword>
<evidence type="ECO:0000256" key="11">
    <source>
        <dbReference type="RuleBase" id="RU367026"/>
    </source>
</evidence>
<protein>
    <recommendedName>
        <fullName evidence="11">Endoplasmic reticulum transmembrane protein</fullName>
    </recommendedName>
</protein>
<evidence type="ECO:0000256" key="4">
    <source>
        <dbReference type="ARBA" id="ARBA00022692"/>
    </source>
</evidence>
<feature type="coiled-coil region" evidence="12">
    <location>
        <begin position="212"/>
        <end position="309"/>
    </location>
</feature>
<evidence type="ECO:0000256" key="8">
    <source>
        <dbReference type="ARBA" id="ARBA00022989"/>
    </source>
</evidence>
<dbReference type="Proteomes" id="UP000287651">
    <property type="component" value="Unassembled WGS sequence"/>
</dbReference>
<comment type="caution">
    <text evidence="13">The sequence shown here is derived from an EMBL/GenBank/DDBJ whole genome shotgun (WGS) entry which is preliminary data.</text>
</comment>
<keyword evidence="3 11" id="KW-0813">Transport</keyword>
<evidence type="ECO:0000256" key="12">
    <source>
        <dbReference type="SAM" id="Coils"/>
    </source>
</evidence>